<feature type="region of interest" description="Disordered" evidence="1">
    <location>
        <begin position="1"/>
        <end position="26"/>
    </location>
</feature>
<reference evidence="2" key="1">
    <citation type="submission" date="2020-05" db="EMBL/GenBank/DDBJ databases">
        <authorList>
            <person name="Chiriac C."/>
            <person name="Salcher M."/>
            <person name="Ghai R."/>
            <person name="Kavagutti S V."/>
        </authorList>
    </citation>
    <scope>NUCLEOTIDE SEQUENCE</scope>
</reference>
<protein>
    <submittedName>
        <fullName evidence="2">Unannotated protein</fullName>
    </submittedName>
</protein>
<dbReference type="AlphaFoldDB" id="A0A6J6SL70"/>
<name>A0A6J6SL70_9ZZZZ</name>
<gene>
    <name evidence="2" type="ORF">UFOPK2731_01150</name>
    <name evidence="3" type="ORF">UFOPK3161_01095</name>
</gene>
<dbReference type="EMBL" id="CAFABC010000035">
    <property type="protein sequence ID" value="CAB4828537.1"/>
    <property type="molecule type" value="Genomic_DNA"/>
</dbReference>
<proteinExistence type="predicted"/>
<accession>A0A6J6SL70</accession>
<sequence>MSNSSFVPANATRSAVIPSAHTTNKPASWHTTKPAFYAAFYAGYEATGGSTR</sequence>
<organism evidence="2">
    <name type="scientific">freshwater metagenome</name>
    <dbReference type="NCBI Taxonomy" id="449393"/>
    <lineage>
        <taxon>unclassified sequences</taxon>
        <taxon>metagenomes</taxon>
        <taxon>ecological metagenomes</taxon>
    </lineage>
</organism>
<dbReference type="EMBL" id="CAEZYO010000041">
    <property type="protein sequence ID" value="CAB4735602.1"/>
    <property type="molecule type" value="Genomic_DNA"/>
</dbReference>
<feature type="compositionally biased region" description="Polar residues" evidence="1">
    <location>
        <begin position="1"/>
        <end position="13"/>
    </location>
</feature>
<evidence type="ECO:0000313" key="2">
    <source>
        <dbReference type="EMBL" id="CAB4735602.1"/>
    </source>
</evidence>
<evidence type="ECO:0000256" key="1">
    <source>
        <dbReference type="SAM" id="MobiDB-lite"/>
    </source>
</evidence>
<evidence type="ECO:0000313" key="3">
    <source>
        <dbReference type="EMBL" id="CAB4828537.1"/>
    </source>
</evidence>